<keyword evidence="1" id="KW-0472">Membrane</keyword>
<gene>
    <name evidence="2" type="ORF">LCGC14_0554080</name>
</gene>
<dbReference type="EMBL" id="LAZR01000769">
    <property type="protein sequence ID" value="KKN58267.1"/>
    <property type="molecule type" value="Genomic_DNA"/>
</dbReference>
<evidence type="ECO:0000256" key="1">
    <source>
        <dbReference type="SAM" id="Phobius"/>
    </source>
</evidence>
<sequence>MNIKISEKWKRPFRLALVIVAIIILTMANKYYVQFSVNFSFGSQPVKTEAPDIDSRRTALEILNLGHPVIRH</sequence>
<protein>
    <submittedName>
        <fullName evidence="2">Uncharacterized protein</fullName>
    </submittedName>
</protein>
<comment type="caution">
    <text evidence="2">The sequence shown here is derived from an EMBL/GenBank/DDBJ whole genome shotgun (WGS) entry which is preliminary data.</text>
</comment>
<reference evidence="2" key="1">
    <citation type="journal article" date="2015" name="Nature">
        <title>Complex archaea that bridge the gap between prokaryotes and eukaryotes.</title>
        <authorList>
            <person name="Spang A."/>
            <person name="Saw J.H."/>
            <person name="Jorgensen S.L."/>
            <person name="Zaremba-Niedzwiedzka K."/>
            <person name="Martijn J."/>
            <person name="Lind A.E."/>
            <person name="van Eijk R."/>
            <person name="Schleper C."/>
            <person name="Guy L."/>
            <person name="Ettema T.J."/>
        </authorList>
    </citation>
    <scope>NUCLEOTIDE SEQUENCE</scope>
</reference>
<keyword evidence="1" id="KW-1133">Transmembrane helix</keyword>
<feature type="transmembrane region" description="Helical" evidence="1">
    <location>
        <begin position="12"/>
        <end position="33"/>
    </location>
</feature>
<accession>A0A0F9S7R1</accession>
<dbReference type="AlphaFoldDB" id="A0A0F9S7R1"/>
<proteinExistence type="predicted"/>
<keyword evidence="1" id="KW-0812">Transmembrane</keyword>
<organism evidence="2">
    <name type="scientific">marine sediment metagenome</name>
    <dbReference type="NCBI Taxonomy" id="412755"/>
    <lineage>
        <taxon>unclassified sequences</taxon>
        <taxon>metagenomes</taxon>
        <taxon>ecological metagenomes</taxon>
    </lineage>
</organism>
<name>A0A0F9S7R1_9ZZZZ</name>
<evidence type="ECO:0000313" key="2">
    <source>
        <dbReference type="EMBL" id="KKN58267.1"/>
    </source>
</evidence>